<dbReference type="Pfam" id="PF00528">
    <property type="entry name" value="BPD_transp_1"/>
    <property type="match status" value="1"/>
</dbReference>
<proteinExistence type="inferred from homology"/>
<evidence type="ECO:0000313" key="9">
    <source>
        <dbReference type="EMBL" id="KWT89418.1"/>
    </source>
</evidence>
<evidence type="ECO:0000259" key="8">
    <source>
        <dbReference type="PROSITE" id="PS50928"/>
    </source>
</evidence>
<reference evidence="9 10" key="1">
    <citation type="submission" date="2015-11" db="EMBL/GenBank/DDBJ databases">
        <authorList>
            <person name="Lin W."/>
        </authorList>
    </citation>
    <scope>NUCLEOTIDE SEQUENCE [LARGE SCALE GENOMIC DNA]</scope>
    <source>
        <strain evidence="9 10">HCH-1</strain>
    </source>
</reference>
<dbReference type="PANTHER" id="PTHR43386">
    <property type="entry name" value="OLIGOPEPTIDE TRANSPORT SYSTEM PERMEASE PROTEIN APPC"/>
    <property type="match status" value="1"/>
</dbReference>
<feature type="transmembrane region" description="Helical" evidence="7">
    <location>
        <begin position="7"/>
        <end position="24"/>
    </location>
</feature>
<evidence type="ECO:0000256" key="2">
    <source>
        <dbReference type="ARBA" id="ARBA00022448"/>
    </source>
</evidence>
<dbReference type="PROSITE" id="PS50928">
    <property type="entry name" value="ABC_TM1"/>
    <property type="match status" value="1"/>
</dbReference>
<dbReference type="EMBL" id="LNQR01000039">
    <property type="protein sequence ID" value="KWT89418.1"/>
    <property type="molecule type" value="Genomic_DNA"/>
</dbReference>
<sequence>MFSKAPIIVLVFIAAAVVFAPFFTQYDPVSINLDEIKAAPSLSHPFGTDCKGRDVLARVLYGGRISLGVSFAAALVSLCIGFSVGLISGYYGGWTDTLFMAVVDLTLAFPSLLLAIGISVVLPPTKFTVMAAIALVGWASFARLIRGQVLKVKEMAYVEAARSLGAGNLRVIAVHIFPQCLSLGLVILGIKFSGYILTEASLSFLGLGPQPPTPSWGNMIGENRAYILSEPWMVLFPGLAIAATALCFNLFGDYMQEKFSNQLDRQIRS</sequence>
<dbReference type="PANTHER" id="PTHR43386:SF1">
    <property type="entry name" value="D,D-DIPEPTIDE TRANSPORT SYSTEM PERMEASE PROTEIN DDPC-RELATED"/>
    <property type="match status" value="1"/>
</dbReference>
<keyword evidence="4 7" id="KW-0812">Transmembrane</keyword>
<evidence type="ECO:0000256" key="6">
    <source>
        <dbReference type="ARBA" id="ARBA00023136"/>
    </source>
</evidence>
<dbReference type="SUPFAM" id="SSF161098">
    <property type="entry name" value="MetI-like"/>
    <property type="match status" value="1"/>
</dbReference>
<dbReference type="Gene3D" id="1.10.3720.10">
    <property type="entry name" value="MetI-like"/>
    <property type="match status" value="1"/>
</dbReference>
<accession>A0ABR5SGE5</accession>
<dbReference type="CDD" id="cd06261">
    <property type="entry name" value="TM_PBP2"/>
    <property type="match status" value="1"/>
</dbReference>
<dbReference type="InterPro" id="IPR035906">
    <property type="entry name" value="MetI-like_sf"/>
</dbReference>
<organism evidence="9 10">
    <name type="scientific">Candidatus Magnetominusculus xianensis</name>
    <dbReference type="NCBI Taxonomy" id="1748249"/>
    <lineage>
        <taxon>Bacteria</taxon>
        <taxon>Pseudomonadati</taxon>
        <taxon>Nitrospirota</taxon>
        <taxon>Nitrospiria</taxon>
        <taxon>Nitrospirales</taxon>
        <taxon>Nitrospiraceae</taxon>
        <taxon>Candidatus Magnetominusculus</taxon>
    </lineage>
</organism>
<dbReference type="Proteomes" id="UP000060487">
    <property type="component" value="Unassembled WGS sequence"/>
</dbReference>
<evidence type="ECO:0000256" key="7">
    <source>
        <dbReference type="RuleBase" id="RU363032"/>
    </source>
</evidence>
<keyword evidence="5 7" id="KW-1133">Transmembrane helix</keyword>
<keyword evidence="2 7" id="KW-0813">Transport</keyword>
<feature type="transmembrane region" description="Helical" evidence="7">
    <location>
        <begin position="65"/>
        <end position="91"/>
    </location>
</feature>
<feature type="domain" description="ABC transmembrane type-1" evidence="8">
    <location>
        <begin position="63"/>
        <end position="252"/>
    </location>
</feature>
<dbReference type="RefSeq" id="WP_085051876.1">
    <property type="nucleotide sequence ID" value="NZ_LNQR01000039.1"/>
</dbReference>
<keyword evidence="6 7" id="KW-0472">Membrane</keyword>
<feature type="transmembrane region" description="Helical" evidence="7">
    <location>
        <begin position="232"/>
        <end position="251"/>
    </location>
</feature>
<feature type="transmembrane region" description="Helical" evidence="7">
    <location>
        <begin position="98"/>
        <end position="121"/>
    </location>
</feature>
<name>A0ABR5SGE5_9BACT</name>
<evidence type="ECO:0000313" key="10">
    <source>
        <dbReference type="Proteomes" id="UP000060487"/>
    </source>
</evidence>
<evidence type="ECO:0000256" key="5">
    <source>
        <dbReference type="ARBA" id="ARBA00022989"/>
    </source>
</evidence>
<evidence type="ECO:0000256" key="4">
    <source>
        <dbReference type="ARBA" id="ARBA00022692"/>
    </source>
</evidence>
<gene>
    <name evidence="9" type="ORF">ASN18_1236</name>
</gene>
<dbReference type="InterPro" id="IPR050366">
    <property type="entry name" value="BP-dependent_transpt_permease"/>
</dbReference>
<comment type="subcellular location">
    <subcellularLocation>
        <location evidence="1 7">Cell membrane</location>
        <topology evidence="1 7">Multi-pass membrane protein</topology>
    </subcellularLocation>
</comment>
<keyword evidence="3" id="KW-1003">Cell membrane</keyword>
<evidence type="ECO:0000256" key="1">
    <source>
        <dbReference type="ARBA" id="ARBA00004651"/>
    </source>
</evidence>
<comment type="similarity">
    <text evidence="7">Belongs to the binding-protein-dependent transport system permease family.</text>
</comment>
<dbReference type="InterPro" id="IPR000515">
    <property type="entry name" value="MetI-like"/>
</dbReference>
<protein>
    <submittedName>
        <fullName evidence="9">ABC-type dipeptide/oligopeptide/nickel transport system, permease component</fullName>
    </submittedName>
</protein>
<comment type="caution">
    <text evidence="9">The sequence shown here is derived from an EMBL/GenBank/DDBJ whole genome shotgun (WGS) entry which is preliminary data.</text>
</comment>
<feature type="transmembrane region" description="Helical" evidence="7">
    <location>
        <begin position="172"/>
        <end position="197"/>
    </location>
</feature>
<feature type="transmembrane region" description="Helical" evidence="7">
    <location>
        <begin position="127"/>
        <end position="145"/>
    </location>
</feature>
<keyword evidence="10" id="KW-1185">Reference proteome</keyword>
<evidence type="ECO:0000256" key="3">
    <source>
        <dbReference type="ARBA" id="ARBA00022475"/>
    </source>
</evidence>